<dbReference type="InterPro" id="IPR016181">
    <property type="entry name" value="Acyl_CoA_acyltransferase"/>
</dbReference>
<reference evidence="2 3" key="1">
    <citation type="submission" date="2019-02" db="EMBL/GenBank/DDBJ databases">
        <title>Deep-cultivation of Planctomycetes and their phenomic and genomic characterization uncovers novel biology.</title>
        <authorList>
            <person name="Wiegand S."/>
            <person name="Jogler M."/>
            <person name="Boedeker C."/>
            <person name="Pinto D."/>
            <person name="Vollmers J."/>
            <person name="Rivas-Marin E."/>
            <person name="Kohn T."/>
            <person name="Peeters S.H."/>
            <person name="Heuer A."/>
            <person name="Rast P."/>
            <person name="Oberbeckmann S."/>
            <person name="Bunk B."/>
            <person name="Jeske O."/>
            <person name="Meyerdierks A."/>
            <person name="Storesund J.E."/>
            <person name="Kallscheuer N."/>
            <person name="Luecker S."/>
            <person name="Lage O.M."/>
            <person name="Pohl T."/>
            <person name="Merkel B.J."/>
            <person name="Hornburger P."/>
            <person name="Mueller R.-W."/>
            <person name="Bruemmer F."/>
            <person name="Labrenz M."/>
            <person name="Spormann A.M."/>
            <person name="Op Den Camp H."/>
            <person name="Overmann J."/>
            <person name="Amann R."/>
            <person name="Jetten M.S.M."/>
            <person name="Mascher T."/>
            <person name="Medema M.H."/>
            <person name="Devos D.P."/>
            <person name="Kaster A.-K."/>
            <person name="Ovreas L."/>
            <person name="Rohde M."/>
            <person name="Galperin M.Y."/>
            <person name="Jogler C."/>
        </authorList>
    </citation>
    <scope>NUCLEOTIDE SEQUENCE [LARGE SCALE GENOMIC DNA]</scope>
    <source>
        <strain evidence="2 3">Poly51</strain>
    </source>
</reference>
<dbReference type="RefSeq" id="WP_146458692.1">
    <property type="nucleotide sequence ID" value="NZ_SJPW01000004.1"/>
</dbReference>
<proteinExistence type="predicted"/>
<gene>
    <name evidence="2" type="ORF">Poly51_31920</name>
</gene>
<dbReference type="EMBL" id="SJPW01000004">
    <property type="protein sequence ID" value="TWU54473.1"/>
    <property type="molecule type" value="Genomic_DNA"/>
</dbReference>
<dbReference type="Proteomes" id="UP000318288">
    <property type="component" value="Unassembled WGS sequence"/>
</dbReference>
<comment type="caution">
    <text evidence="2">The sequence shown here is derived from an EMBL/GenBank/DDBJ whole genome shotgun (WGS) entry which is preliminary data.</text>
</comment>
<dbReference type="InterPro" id="IPR054597">
    <property type="entry name" value="FeeM_cat"/>
</dbReference>
<keyword evidence="3" id="KW-1185">Reference proteome</keyword>
<protein>
    <recommendedName>
        <fullName evidence="1">N-acyl amino acid synthase FeeM catalytic core domain-containing protein</fullName>
    </recommendedName>
</protein>
<organism evidence="2 3">
    <name type="scientific">Rubripirellula tenax</name>
    <dbReference type="NCBI Taxonomy" id="2528015"/>
    <lineage>
        <taxon>Bacteria</taxon>
        <taxon>Pseudomonadati</taxon>
        <taxon>Planctomycetota</taxon>
        <taxon>Planctomycetia</taxon>
        <taxon>Pirellulales</taxon>
        <taxon>Pirellulaceae</taxon>
        <taxon>Rubripirellula</taxon>
    </lineage>
</organism>
<accession>A0A5C6EXW7</accession>
<evidence type="ECO:0000313" key="3">
    <source>
        <dbReference type="Proteomes" id="UP000318288"/>
    </source>
</evidence>
<dbReference type="SUPFAM" id="SSF55729">
    <property type="entry name" value="Acyl-CoA N-acyltransferases (Nat)"/>
    <property type="match status" value="1"/>
</dbReference>
<dbReference type="Gene3D" id="3.40.630.30">
    <property type="match status" value="1"/>
</dbReference>
<name>A0A5C6EXW7_9BACT</name>
<feature type="domain" description="N-acyl amino acid synthase FeeM catalytic core" evidence="1">
    <location>
        <begin position="41"/>
        <end position="198"/>
    </location>
</feature>
<dbReference type="Pfam" id="PF21926">
    <property type="entry name" value="FeeM"/>
    <property type="match status" value="1"/>
</dbReference>
<dbReference type="AlphaFoldDB" id="A0A5C6EXW7"/>
<evidence type="ECO:0000259" key="1">
    <source>
        <dbReference type="Pfam" id="PF21926"/>
    </source>
</evidence>
<evidence type="ECO:0000313" key="2">
    <source>
        <dbReference type="EMBL" id="TWU54473.1"/>
    </source>
</evidence>
<dbReference type="OrthoDB" id="5958114at2"/>
<sequence length="271" mass="29974">MSTSQNVPTNAPAPAKGLKKASSLTSNLEFGILQKQEELSEAFGLVYESYLRAGLTQPRESKIRLTPFHLLPTTEVFAARYQGEFVSTVSLIGDGYLGLPMEGIYPVEIKRLRDDGCRMAEIGCLADRRNSPVRFIELFATMGRMLARVAKVRGYSGLVAAVHPRHAKLYKRILPFEQVGDVIECPYANGNPAVMVRLVFDDYIGTTLYERFFGAMASGIDASPRPWSRQTRAYFKGQLQTAKQKEDNHVSGQLAFAALTGQFVSRVPSTA</sequence>